<feature type="coiled-coil region" evidence="1">
    <location>
        <begin position="276"/>
        <end position="303"/>
    </location>
</feature>
<keyword evidence="4" id="KW-1185">Reference proteome</keyword>
<protein>
    <submittedName>
        <fullName evidence="3">Uncharacterized protein</fullName>
    </submittedName>
</protein>
<reference evidence="3" key="1">
    <citation type="submission" date="2021-09" db="EMBL/GenBank/DDBJ databases">
        <authorList>
            <consortium name="AG Swart"/>
            <person name="Singh M."/>
            <person name="Singh A."/>
            <person name="Seah K."/>
            <person name="Emmerich C."/>
        </authorList>
    </citation>
    <scope>NUCLEOTIDE SEQUENCE</scope>
    <source>
        <strain evidence="3">ATCC30299</strain>
    </source>
</reference>
<keyword evidence="1" id="KW-0175">Coiled coil</keyword>
<name>A0AAU9JSQ2_9CILI</name>
<feature type="coiled-coil region" evidence="1">
    <location>
        <begin position="8"/>
        <end position="35"/>
    </location>
</feature>
<gene>
    <name evidence="3" type="ORF">BSTOLATCC_MIC46633</name>
</gene>
<sequence>METSSDVEIESESDLETIKAEAEELRAKLEELRNHPKLLSPPSLPTSSQIIDQEIDKCQETIAQIHQELVKEKVTYRKLFVEKEYVQSTITEDSSEVARLSKRINELSTENQRLIEAKMNSDKEEAQQSLEQMRNKNPKLFFLMSKTMQAEENNQNLKIAMEELTRSRNDIRMEYYDVTSKLTFEDQLKSGQRKMEQDIENYEKKNKDLEAKLNQRKFQLKDFERLKDRPHVKKYLRRFQTLEKEHQYFQEKIRGIYDDLDECELKMLEKTKGLTKMTETETCRRLREEIKSIETQIINMTKEDKEKEKQLKELKFNYEEIGKQVTVFSRCVTPMSLSQQEQKPTVAQEKETGSPKKKKMSEEQKRQKLVILLEKELKEGQPAKVLKELKNFGKPNQGIATKIVEINRGEFLTRYKREKAGPSLG</sequence>
<organism evidence="3 4">
    <name type="scientific">Blepharisma stoltei</name>
    <dbReference type="NCBI Taxonomy" id="1481888"/>
    <lineage>
        <taxon>Eukaryota</taxon>
        <taxon>Sar</taxon>
        <taxon>Alveolata</taxon>
        <taxon>Ciliophora</taxon>
        <taxon>Postciliodesmatophora</taxon>
        <taxon>Heterotrichea</taxon>
        <taxon>Heterotrichida</taxon>
        <taxon>Blepharismidae</taxon>
        <taxon>Blepharisma</taxon>
    </lineage>
</organism>
<comment type="caution">
    <text evidence="3">The sequence shown here is derived from an EMBL/GenBank/DDBJ whole genome shotgun (WGS) entry which is preliminary data.</text>
</comment>
<feature type="region of interest" description="Disordered" evidence="2">
    <location>
        <begin position="338"/>
        <end position="365"/>
    </location>
</feature>
<evidence type="ECO:0000313" key="4">
    <source>
        <dbReference type="Proteomes" id="UP001162131"/>
    </source>
</evidence>
<evidence type="ECO:0000256" key="1">
    <source>
        <dbReference type="SAM" id="Coils"/>
    </source>
</evidence>
<feature type="compositionally biased region" description="Basic and acidic residues" evidence="2">
    <location>
        <begin position="348"/>
        <end position="365"/>
    </location>
</feature>
<feature type="coiled-coil region" evidence="1">
    <location>
        <begin position="90"/>
        <end position="226"/>
    </location>
</feature>
<dbReference type="EMBL" id="CAJZBQ010000046">
    <property type="protein sequence ID" value="CAG9328640.1"/>
    <property type="molecule type" value="Genomic_DNA"/>
</dbReference>
<proteinExistence type="predicted"/>
<evidence type="ECO:0000313" key="3">
    <source>
        <dbReference type="EMBL" id="CAG9328640.1"/>
    </source>
</evidence>
<evidence type="ECO:0000256" key="2">
    <source>
        <dbReference type="SAM" id="MobiDB-lite"/>
    </source>
</evidence>
<dbReference type="Proteomes" id="UP001162131">
    <property type="component" value="Unassembled WGS sequence"/>
</dbReference>
<dbReference type="AlphaFoldDB" id="A0AAU9JSQ2"/>
<accession>A0AAU9JSQ2</accession>